<evidence type="ECO:0000259" key="1">
    <source>
        <dbReference type="Pfam" id="PF13699"/>
    </source>
</evidence>
<organism evidence="2 3">
    <name type="scientific">Streptomyces prasinus</name>
    <dbReference type="NCBI Taxonomy" id="67345"/>
    <lineage>
        <taxon>Bacteria</taxon>
        <taxon>Bacillati</taxon>
        <taxon>Actinomycetota</taxon>
        <taxon>Actinomycetes</taxon>
        <taxon>Kitasatosporales</taxon>
        <taxon>Streptomycetaceae</taxon>
        <taxon>Streptomyces</taxon>
    </lineage>
</organism>
<accession>A0ABX6APU6</accession>
<dbReference type="Pfam" id="PF13699">
    <property type="entry name" value="eCIS_core"/>
    <property type="match status" value="1"/>
</dbReference>
<proteinExistence type="predicted"/>
<reference evidence="2 3" key="1">
    <citation type="submission" date="2017-09" db="EMBL/GenBank/DDBJ databases">
        <authorList>
            <person name="Lee N."/>
            <person name="Cho B.-K."/>
        </authorList>
    </citation>
    <scope>NUCLEOTIDE SEQUENCE [LARGE SCALE GENOMIC DNA]</scope>
    <source>
        <strain evidence="2 3">ATCC 13879</strain>
    </source>
</reference>
<dbReference type="Pfam" id="PF14891">
    <property type="entry name" value="Peptidase_M91"/>
    <property type="match status" value="1"/>
</dbReference>
<dbReference type="InterPro" id="IPR028208">
    <property type="entry name" value="Effector_pro_NleD-like"/>
</dbReference>
<keyword evidence="3" id="KW-1185">Reference proteome</keyword>
<protein>
    <submittedName>
        <fullName evidence="2">DUF4157 domain-containing protein</fullName>
    </submittedName>
</protein>
<name>A0ABX6APU6_9ACTN</name>
<gene>
    <name evidence="2" type="ORF">CP972_01115</name>
</gene>
<evidence type="ECO:0000313" key="3">
    <source>
        <dbReference type="Proteomes" id="UP000326041"/>
    </source>
</evidence>
<evidence type="ECO:0000313" key="2">
    <source>
        <dbReference type="EMBL" id="QEV04544.1"/>
    </source>
</evidence>
<sequence length="528" mass="56647">MPLSREDSLPLQRTAGNMAMVRMLQRAGYAYAQHQHGPGCGHHSGPATESGATPVQRSTVHDVLRATGRPLDDTTRTDMEGRLGADFSDVRIHDDSAARASAAEVGARAYTSGSHVVIGEGGADRHTLAHELTHVIQQRQGPVAGTDNGAGLAVSDPSDLFEREAEAVAHEVVSGGPVTALAKSPAPAHAAGQDVTVQRMFTWARVQHQARTFRNDLASIRSAHRQPEPTQEAANAWGQALDTLEHEVYAWFTANATANDNARNLMAAVMDEIQQEHHRYIEFVITHALQPYMTGLADDDAEAMAQMTWTRLSTNTGISVADQGEGNHPTTPEFRTSVHSMNARLMSRPMGRGLLQGLAGVGNAGAPGVSISAIDSNRLAVVGEALGFAPGTYHDDAQVGPVNPDLGRALLQDGSLVPGEPSESAMSLEQNYHDSVPGRADPETQRRPQDPVTPAFITYGHELIHALHNQRGLSLTQAVDARAEELETVGIDSGHPEATVFLLSQLMENYTTENGLRDEHGLPHRTSY</sequence>
<feature type="domain" description="eCIS core" evidence="1">
    <location>
        <begin position="70"/>
        <end position="141"/>
    </location>
</feature>
<dbReference type="Proteomes" id="UP000326041">
    <property type="component" value="Chromosome"/>
</dbReference>
<dbReference type="EMBL" id="CP023697">
    <property type="protein sequence ID" value="QEV04544.1"/>
    <property type="molecule type" value="Genomic_DNA"/>
</dbReference>
<dbReference type="InterPro" id="IPR025295">
    <property type="entry name" value="eCIS_core_dom"/>
</dbReference>